<dbReference type="Proteomes" id="UP000186883">
    <property type="component" value="Unassembled WGS sequence"/>
</dbReference>
<protein>
    <submittedName>
        <fullName evidence="3">Alpha/beta hydrolase</fullName>
    </submittedName>
</protein>
<sequence>MWRNEVHRWCVLDIVEIDSARGRTVVGEPVTGTAAGVPFTALPPSTEVSGPAPVVVAWHMIDSPRSDAAFAAALPLAEVPAWRVYLGMPLCGARMIDGTMDAVVERARRDAMLAYVDPIVAQAALEFPAALAQLRERFGFDTSRMAVVGGSLGGAVALTILATREIPVRAAALVNPAIRARSVVGLVEGMLEQPYSWDDKANQAADQLDFVARSGEISAREQQVPLLLVSGEEDYPSLRADADDLVAALRGQYTRPDDVRLNRVPELAHPLAEDPGIDPAPQLPITKVVDEMVGEWLVRRLG</sequence>
<dbReference type="Gene3D" id="3.40.50.1820">
    <property type="entry name" value="alpha/beta hydrolase"/>
    <property type="match status" value="1"/>
</dbReference>
<proteinExistence type="predicted"/>
<comment type="caution">
    <text evidence="2">The sequence shown here is derived from an EMBL/GenBank/DDBJ whole genome shotgun (WGS) entry which is preliminary data.</text>
</comment>
<keyword evidence="3" id="KW-0378">Hydrolase</keyword>
<dbReference type="GO" id="GO:0006508">
    <property type="term" value="P:proteolysis"/>
    <property type="evidence" value="ECO:0007669"/>
    <property type="project" value="InterPro"/>
</dbReference>
<gene>
    <name evidence="3" type="ORF">ATP06_0217635</name>
    <name evidence="2" type="ORF">AVL48_17950</name>
</gene>
<dbReference type="Proteomes" id="UP000076321">
    <property type="component" value="Unassembled WGS sequence"/>
</dbReference>
<evidence type="ECO:0000259" key="1">
    <source>
        <dbReference type="Pfam" id="PF00326"/>
    </source>
</evidence>
<dbReference type="InterPro" id="IPR001375">
    <property type="entry name" value="Peptidase_S9_cat"/>
</dbReference>
<reference evidence="3 5" key="2">
    <citation type="submission" date="2016-11" db="EMBL/GenBank/DDBJ databases">
        <title>Genome sequencing of Amycolatopsis regifaucium.</title>
        <authorList>
            <person name="Mayilraj S."/>
            <person name="Kaur N."/>
        </authorList>
    </citation>
    <scope>NUCLEOTIDE SEQUENCE [LARGE SCALE GENOMIC DNA]</scope>
    <source>
        <strain evidence="3 5">GY080</strain>
    </source>
</reference>
<dbReference type="EMBL" id="LOBU02000013">
    <property type="protein sequence ID" value="OKA07642.1"/>
    <property type="molecule type" value="Genomic_DNA"/>
</dbReference>
<evidence type="ECO:0000313" key="2">
    <source>
        <dbReference type="EMBL" id="KZB79460.1"/>
    </source>
</evidence>
<dbReference type="InterPro" id="IPR029058">
    <property type="entry name" value="AB_hydrolase_fold"/>
</dbReference>
<dbReference type="GO" id="GO:0008236">
    <property type="term" value="F:serine-type peptidase activity"/>
    <property type="evidence" value="ECO:0007669"/>
    <property type="project" value="InterPro"/>
</dbReference>
<dbReference type="Pfam" id="PF00326">
    <property type="entry name" value="Peptidase_S9"/>
    <property type="match status" value="1"/>
</dbReference>
<feature type="domain" description="Peptidase S9 prolyl oligopeptidase catalytic" evidence="1">
    <location>
        <begin position="129"/>
        <end position="269"/>
    </location>
</feature>
<evidence type="ECO:0000313" key="5">
    <source>
        <dbReference type="Proteomes" id="UP000186883"/>
    </source>
</evidence>
<evidence type="ECO:0000313" key="4">
    <source>
        <dbReference type="Proteomes" id="UP000076321"/>
    </source>
</evidence>
<dbReference type="SUPFAM" id="SSF53474">
    <property type="entry name" value="alpha/beta-Hydrolases"/>
    <property type="match status" value="1"/>
</dbReference>
<reference evidence="2 4" key="1">
    <citation type="submission" date="2015-12" db="EMBL/GenBank/DDBJ databases">
        <title>Amycolatopsis regifaucium genome sequencing and assembly.</title>
        <authorList>
            <person name="Mayilraj S."/>
        </authorList>
    </citation>
    <scope>NUCLEOTIDE SEQUENCE [LARGE SCALE GENOMIC DNA]</scope>
    <source>
        <strain evidence="2 4">GY080</strain>
    </source>
</reference>
<dbReference type="EMBL" id="LQCI01000052">
    <property type="protein sequence ID" value="KZB79460.1"/>
    <property type="molecule type" value="Genomic_DNA"/>
</dbReference>
<dbReference type="AlphaFoldDB" id="A0A154M4W4"/>
<name>A0A154M4W4_9PSEU</name>
<evidence type="ECO:0000313" key="3">
    <source>
        <dbReference type="EMBL" id="OKA07642.1"/>
    </source>
</evidence>
<organism evidence="2 4">
    <name type="scientific">Amycolatopsis regifaucium</name>
    <dbReference type="NCBI Taxonomy" id="546365"/>
    <lineage>
        <taxon>Bacteria</taxon>
        <taxon>Bacillati</taxon>
        <taxon>Actinomycetota</taxon>
        <taxon>Actinomycetes</taxon>
        <taxon>Pseudonocardiales</taxon>
        <taxon>Pseudonocardiaceae</taxon>
        <taxon>Amycolatopsis</taxon>
    </lineage>
</organism>
<accession>A0A154M4W4</accession>
<keyword evidence="5" id="KW-1185">Reference proteome</keyword>
<dbReference type="OrthoDB" id="6059224at2"/>